<reference evidence="1" key="1">
    <citation type="journal article" date="2017" name="Science">
        <title>Giant viruses with an expanded complement of translation system components.</title>
        <authorList>
            <person name="Schulz F."/>
            <person name="Yutin N."/>
            <person name="Ivanova N.N."/>
            <person name="Ortega D.R."/>
            <person name="Lee T.K."/>
            <person name="Vierheilig J."/>
            <person name="Daims H."/>
            <person name="Horn M."/>
            <person name="Wagner M."/>
            <person name="Jensen G.J."/>
            <person name="Kyrpides N.C."/>
            <person name="Koonin E.V."/>
            <person name="Woyke T."/>
        </authorList>
    </citation>
    <scope>NUCLEOTIDE SEQUENCE</scope>
    <source>
        <strain evidence="1">CTV1</strain>
    </source>
</reference>
<organism evidence="1">
    <name type="scientific">Catovirus CTV1</name>
    <dbReference type="NCBI Taxonomy" id="1977631"/>
    <lineage>
        <taxon>Viruses</taxon>
        <taxon>Varidnaviria</taxon>
        <taxon>Bamfordvirae</taxon>
        <taxon>Nucleocytoviricota</taxon>
        <taxon>Megaviricetes</taxon>
        <taxon>Imitervirales</taxon>
        <taxon>Mimiviridae</taxon>
        <taxon>Klosneuvirinae</taxon>
        <taxon>Catovirus</taxon>
    </lineage>
</organism>
<sequence>MAQSQCIDTYNEMVNGSCKLMEIQLKNKLRKTKQLNYSDYEKSVDLFNDGIFNYDYYFMSLEKITLETYKKNYAMLVKRFMNPDILKYMSIKNHMLRIDKNTIGVVNSNNQYVSSRVYIPDSACIIKWFDDIYSLIVPQINSLHCRMSDDNNLIINLSTNQNFKNFITKLKDDLSKKIERLYFNQKILNTNFEEEIKVYVKNKCHIFKRNNNSKPILVCYKKKNEFEINGKKFDSREILPKNEKINIILNIILICENNVYKLVFFAHQIEVMCVLPYYFKYKCDCIIIT</sequence>
<dbReference type="EMBL" id="KY684083">
    <property type="protein sequence ID" value="ARF08966.1"/>
    <property type="molecule type" value="Genomic_DNA"/>
</dbReference>
<gene>
    <name evidence="1" type="ORF">Catovirus_1_1016</name>
</gene>
<protein>
    <submittedName>
        <fullName evidence="1">Uncharacterized protein</fullName>
    </submittedName>
</protein>
<evidence type="ECO:0000313" key="1">
    <source>
        <dbReference type="EMBL" id="ARF08966.1"/>
    </source>
</evidence>
<proteinExistence type="predicted"/>
<name>A0A1V0SB92_9VIRU</name>
<accession>A0A1V0SB92</accession>